<evidence type="ECO:0000313" key="4">
    <source>
        <dbReference type="Proteomes" id="UP000185221"/>
    </source>
</evidence>
<evidence type="ECO:0000259" key="2">
    <source>
        <dbReference type="Pfam" id="PF13281"/>
    </source>
</evidence>
<dbReference type="InterPro" id="IPR011990">
    <property type="entry name" value="TPR-like_helical_dom_sf"/>
</dbReference>
<proteinExistence type="predicted"/>
<dbReference type="AlphaFoldDB" id="A0A1N6D8I7"/>
<evidence type="ECO:0000256" key="1">
    <source>
        <dbReference type="SAM" id="Coils"/>
    </source>
</evidence>
<name>A0A1N6D8I7_9BACT</name>
<organism evidence="3 4">
    <name type="scientific">Algoriphagus halophilus</name>
    <dbReference type="NCBI Taxonomy" id="226505"/>
    <lineage>
        <taxon>Bacteria</taxon>
        <taxon>Pseudomonadati</taxon>
        <taxon>Bacteroidota</taxon>
        <taxon>Cytophagia</taxon>
        <taxon>Cytophagales</taxon>
        <taxon>Cyclobacteriaceae</taxon>
        <taxon>Algoriphagus</taxon>
    </lineage>
</organism>
<feature type="coiled-coil region" evidence="1">
    <location>
        <begin position="168"/>
        <end position="195"/>
    </location>
</feature>
<dbReference type="InterPro" id="IPR025136">
    <property type="entry name" value="MAP3K_TRAF-bd"/>
</dbReference>
<reference evidence="4" key="1">
    <citation type="submission" date="2016-11" db="EMBL/GenBank/DDBJ databases">
        <authorList>
            <person name="Varghese N."/>
            <person name="Submissions S."/>
        </authorList>
    </citation>
    <scope>NUCLEOTIDE SEQUENCE [LARGE SCALE GENOMIC DNA]</scope>
    <source>
        <strain evidence="4">DSM 15292</strain>
    </source>
</reference>
<dbReference type="RefSeq" id="WP_074223227.1">
    <property type="nucleotide sequence ID" value="NZ_FSRC01000001.1"/>
</dbReference>
<dbReference type="Proteomes" id="UP000185221">
    <property type="component" value="Unassembled WGS sequence"/>
</dbReference>
<dbReference type="EMBL" id="FSRC01000001">
    <property type="protein sequence ID" value="SIN67095.1"/>
    <property type="molecule type" value="Genomic_DNA"/>
</dbReference>
<protein>
    <recommendedName>
        <fullName evidence="2">MAP3K TRAFs-binding domain-containing protein</fullName>
    </recommendedName>
</protein>
<evidence type="ECO:0000313" key="3">
    <source>
        <dbReference type="EMBL" id="SIN67095.1"/>
    </source>
</evidence>
<dbReference type="OrthoDB" id="9815193at2"/>
<gene>
    <name evidence="3" type="ORF">SAMN05444394_0480</name>
</gene>
<dbReference type="Pfam" id="PF13281">
    <property type="entry name" value="MAP3K_TRAF_bd"/>
    <property type="match status" value="1"/>
</dbReference>
<keyword evidence="4" id="KW-1185">Reference proteome</keyword>
<dbReference type="Gene3D" id="1.25.40.10">
    <property type="entry name" value="Tetratricopeptide repeat domain"/>
    <property type="match status" value="1"/>
</dbReference>
<keyword evidence="1" id="KW-0175">Coiled coil</keyword>
<accession>A0A1N6D8I7</accession>
<sequence>MKPLCFVIMPFGKKPDATGRIINFDQVYENFIKPVIEESGLESIRADQEMMGGIIHKPMYERLILCDFAIADLTTANANVFYELGIRYTAKPYTTFSIFETGTKIPFDLVDVRCFPYTIVEDEISELESKKEALKKYIAGVRKSKVTDSPVYQLLDGIEFKHNLSSDKVEMLREKAKQENDVSELIQEVVESKSNPDKAAALAKLEESLPDKEDWDASLAINFMLAYRSINAYPQMVTYIESLPDHLRTTVMVQEQYGFALNRSGNKNKAIDVLTAILGDKGSNSETLGILGRIYKDKYMEAKGQNEFLAKGFLDKAIEIYSEGFQSDLRDFYPGINAATLKFVRGDQDSAGFANVVEYSVLTYLSKKDKVSMRKAPSNFDGYWPHASLLELAILQNNKEKAFTYLSNAIATAHESWQTESTANNLELYHSQGDWVAQVIQVLKEN</sequence>
<feature type="domain" description="MAP3K TRAFs-binding" evidence="2">
    <location>
        <begin position="80"/>
        <end position="431"/>
    </location>
</feature>
<dbReference type="STRING" id="226505.SAMN05444394_0480"/>
<dbReference type="SUPFAM" id="SSF48452">
    <property type="entry name" value="TPR-like"/>
    <property type="match status" value="1"/>
</dbReference>